<gene>
    <name evidence="2" type="ORF">EQG68_07675</name>
</gene>
<organism evidence="2 3">
    <name type="scientific">Flavobacterium piscinae</name>
    <dbReference type="NCBI Taxonomy" id="2506424"/>
    <lineage>
        <taxon>Bacteria</taxon>
        <taxon>Pseudomonadati</taxon>
        <taxon>Bacteroidota</taxon>
        <taxon>Flavobacteriia</taxon>
        <taxon>Flavobacteriales</taxon>
        <taxon>Flavobacteriaceae</taxon>
        <taxon>Flavobacterium</taxon>
    </lineage>
</organism>
<sequence>MHPFFSIIIPLYNKENAIENTLQSVFNQSFTDYEVIVINDGSTDKSEQKVNTFSDERFRLFSTENKGVSQARNFGISQSKGKVVAFLDADDYWFPTHLESLYQLSKNFPEAGLLATNYQFYFSDKKIIQPTFDGIPAEKWSGIVPDFFASSMKFRLAWTSAVAVKKETFETVGTFDENITLGAGEDTDMWIRIALNYPVAFDNEVSAYYQMATENRISLSKTLERKFSKLDKFSIEEQTNSSLKKYLDLYRAEFALKHKLAGDEKSFHFYKKAISKENLHWKTKFLFKLPTVLLQQLYFLKKKLELFGISTNAYH</sequence>
<accession>A0A4Q1KSV8</accession>
<dbReference type="InterPro" id="IPR001173">
    <property type="entry name" value="Glyco_trans_2-like"/>
</dbReference>
<dbReference type="EMBL" id="SBKQ01000007">
    <property type="protein sequence ID" value="RXR32114.1"/>
    <property type="molecule type" value="Genomic_DNA"/>
</dbReference>
<dbReference type="Proteomes" id="UP000289734">
    <property type="component" value="Unassembled WGS sequence"/>
</dbReference>
<dbReference type="Gene3D" id="3.90.550.10">
    <property type="entry name" value="Spore Coat Polysaccharide Biosynthesis Protein SpsA, Chain A"/>
    <property type="match status" value="1"/>
</dbReference>
<evidence type="ECO:0000313" key="2">
    <source>
        <dbReference type="EMBL" id="RXR32114.1"/>
    </source>
</evidence>
<dbReference type="GO" id="GO:0016758">
    <property type="term" value="F:hexosyltransferase activity"/>
    <property type="evidence" value="ECO:0007669"/>
    <property type="project" value="UniProtKB-ARBA"/>
</dbReference>
<dbReference type="PANTHER" id="PTHR22916:SF3">
    <property type="entry name" value="UDP-GLCNAC:BETAGAL BETA-1,3-N-ACETYLGLUCOSAMINYLTRANSFERASE-LIKE PROTEIN 1"/>
    <property type="match status" value="1"/>
</dbReference>
<protein>
    <submittedName>
        <fullName evidence="2">Glycosyltransferase family 2 protein</fullName>
    </submittedName>
</protein>
<dbReference type="AlphaFoldDB" id="A0A4Q1KSV8"/>
<keyword evidence="2" id="KW-0808">Transferase</keyword>
<feature type="domain" description="Glycosyltransferase 2-like" evidence="1">
    <location>
        <begin position="6"/>
        <end position="129"/>
    </location>
</feature>
<name>A0A4Q1KSV8_9FLAO</name>
<proteinExistence type="predicted"/>
<keyword evidence="3" id="KW-1185">Reference proteome</keyword>
<dbReference type="OrthoDB" id="6307329at2"/>
<dbReference type="PANTHER" id="PTHR22916">
    <property type="entry name" value="GLYCOSYLTRANSFERASE"/>
    <property type="match status" value="1"/>
</dbReference>
<evidence type="ECO:0000313" key="3">
    <source>
        <dbReference type="Proteomes" id="UP000289734"/>
    </source>
</evidence>
<evidence type="ECO:0000259" key="1">
    <source>
        <dbReference type="Pfam" id="PF00535"/>
    </source>
</evidence>
<reference evidence="3" key="1">
    <citation type="submission" date="2019-01" db="EMBL/GenBank/DDBJ databases">
        <title>Cytophagaceae bacterium strain CAR-16.</title>
        <authorList>
            <person name="Chen W.-M."/>
        </authorList>
    </citation>
    <scope>NUCLEOTIDE SEQUENCE [LARGE SCALE GENOMIC DNA]</scope>
    <source>
        <strain evidence="3">ICH-30</strain>
    </source>
</reference>
<dbReference type="SUPFAM" id="SSF53448">
    <property type="entry name" value="Nucleotide-diphospho-sugar transferases"/>
    <property type="match status" value="1"/>
</dbReference>
<dbReference type="RefSeq" id="WP_129464230.1">
    <property type="nucleotide sequence ID" value="NZ_SBKQ01000007.1"/>
</dbReference>
<dbReference type="InterPro" id="IPR029044">
    <property type="entry name" value="Nucleotide-diphossugar_trans"/>
</dbReference>
<dbReference type="CDD" id="cd00761">
    <property type="entry name" value="Glyco_tranf_GTA_type"/>
    <property type="match status" value="1"/>
</dbReference>
<comment type="caution">
    <text evidence="2">The sequence shown here is derived from an EMBL/GenBank/DDBJ whole genome shotgun (WGS) entry which is preliminary data.</text>
</comment>
<dbReference type="Pfam" id="PF00535">
    <property type="entry name" value="Glycos_transf_2"/>
    <property type="match status" value="1"/>
</dbReference>